<dbReference type="Pfam" id="PF04145">
    <property type="entry name" value="Ctr"/>
    <property type="match status" value="1"/>
</dbReference>
<dbReference type="InterPro" id="IPR007274">
    <property type="entry name" value="Cop_transporter"/>
</dbReference>
<evidence type="ECO:0000256" key="1">
    <source>
        <dbReference type="ARBA" id="ARBA00022692"/>
    </source>
</evidence>
<comment type="similarity">
    <text evidence="4">Belongs to the copper transporter (Ctr) (TC 1.A.56) family. SLC31A subfamily.</text>
</comment>
<keyword evidence="1 4" id="KW-0812">Transmembrane</keyword>
<keyword evidence="4" id="KW-0187">Copper transport</keyword>
<dbReference type="AlphaFoldDB" id="A0A8S1DQX2"/>
<keyword evidence="4" id="KW-0186">Copper</keyword>
<keyword evidence="2 4" id="KW-1133">Transmembrane helix</keyword>
<dbReference type="Proteomes" id="UP000494165">
    <property type="component" value="Unassembled WGS sequence"/>
</dbReference>
<evidence type="ECO:0000313" key="5">
    <source>
        <dbReference type="EMBL" id="CAB3384916.1"/>
    </source>
</evidence>
<comment type="subcellular location">
    <subcellularLocation>
        <location evidence="4">Membrane</location>
        <topology evidence="4">Multi-pass membrane protein</topology>
    </subcellularLocation>
</comment>
<dbReference type="OrthoDB" id="73901at2759"/>
<protein>
    <recommendedName>
        <fullName evidence="4">Copper transport protein</fullName>
    </recommendedName>
</protein>
<sequence>MQSTFWAGFQLGVFLFPGFRVTSLTGFVFTCVAVGSVAFLTEAVKVFLLARARRKEHHVMPQRDIEQTPLVRIRNRRLTGGQQSLLRHSSDTAVYLTYTVSAYLQMLAVMSFNVWIFLSVVLGSSAGYAVFSYTSAAQQQKLFFPTVGSVDASVVHSPADSIDPEVTFSEASVSGADTLDTTAIVHRTEDLA</sequence>
<keyword evidence="3 4" id="KW-0472">Membrane</keyword>
<feature type="transmembrane region" description="Helical" evidence="4">
    <location>
        <begin position="114"/>
        <end position="133"/>
    </location>
</feature>
<gene>
    <name evidence="5" type="ORF">CLODIP_2_CD01261</name>
</gene>
<dbReference type="GO" id="GO:0005375">
    <property type="term" value="F:copper ion transmembrane transporter activity"/>
    <property type="evidence" value="ECO:0007669"/>
    <property type="project" value="UniProtKB-UniRule"/>
</dbReference>
<comment type="caution">
    <text evidence="5">The sequence shown here is derived from an EMBL/GenBank/DDBJ whole genome shotgun (WGS) entry which is preliminary data.</text>
</comment>
<feature type="transmembrane region" description="Helical" evidence="4">
    <location>
        <begin position="24"/>
        <end position="50"/>
    </location>
</feature>
<evidence type="ECO:0000256" key="3">
    <source>
        <dbReference type="ARBA" id="ARBA00023136"/>
    </source>
</evidence>
<reference evidence="5 6" key="1">
    <citation type="submission" date="2020-04" db="EMBL/GenBank/DDBJ databases">
        <authorList>
            <person name="Alioto T."/>
            <person name="Alioto T."/>
            <person name="Gomez Garrido J."/>
        </authorList>
    </citation>
    <scope>NUCLEOTIDE SEQUENCE [LARGE SCALE GENOMIC DNA]</scope>
</reference>
<dbReference type="GO" id="GO:0016020">
    <property type="term" value="C:membrane"/>
    <property type="evidence" value="ECO:0007669"/>
    <property type="project" value="UniProtKB-SubCell"/>
</dbReference>
<name>A0A8S1DQX2_9INSE</name>
<organism evidence="5 6">
    <name type="scientific">Cloeon dipterum</name>
    <dbReference type="NCBI Taxonomy" id="197152"/>
    <lineage>
        <taxon>Eukaryota</taxon>
        <taxon>Metazoa</taxon>
        <taxon>Ecdysozoa</taxon>
        <taxon>Arthropoda</taxon>
        <taxon>Hexapoda</taxon>
        <taxon>Insecta</taxon>
        <taxon>Pterygota</taxon>
        <taxon>Palaeoptera</taxon>
        <taxon>Ephemeroptera</taxon>
        <taxon>Pisciforma</taxon>
        <taxon>Baetidae</taxon>
        <taxon>Cloeon</taxon>
    </lineage>
</organism>
<evidence type="ECO:0000256" key="4">
    <source>
        <dbReference type="RuleBase" id="RU367022"/>
    </source>
</evidence>
<keyword evidence="4" id="KW-0406">Ion transport</keyword>
<proteinExistence type="inferred from homology"/>
<keyword evidence="6" id="KW-1185">Reference proteome</keyword>
<accession>A0A8S1DQX2</accession>
<dbReference type="PANTHER" id="PTHR12483">
    <property type="entry name" value="SOLUTE CARRIER FAMILY 31 COPPER TRANSPORTERS"/>
    <property type="match status" value="1"/>
</dbReference>
<evidence type="ECO:0000256" key="2">
    <source>
        <dbReference type="ARBA" id="ARBA00022989"/>
    </source>
</evidence>
<keyword evidence="4" id="KW-0813">Transport</keyword>
<evidence type="ECO:0000313" key="6">
    <source>
        <dbReference type="Proteomes" id="UP000494165"/>
    </source>
</evidence>
<dbReference type="EMBL" id="CADEPI010000378">
    <property type="protein sequence ID" value="CAB3384916.1"/>
    <property type="molecule type" value="Genomic_DNA"/>
</dbReference>